<proteinExistence type="predicted"/>
<evidence type="ECO:0000313" key="2">
    <source>
        <dbReference type="Proteomes" id="UP001476798"/>
    </source>
</evidence>
<gene>
    <name evidence="1" type="ORF">GOODEAATRI_017508</name>
</gene>
<dbReference type="EMBL" id="JAHRIO010081391">
    <property type="protein sequence ID" value="MEQ2185368.1"/>
    <property type="molecule type" value="Genomic_DNA"/>
</dbReference>
<protein>
    <submittedName>
        <fullName evidence="1">Uncharacterized protein</fullName>
    </submittedName>
</protein>
<keyword evidence="2" id="KW-1185">Reference proteome</keyword>
<comment type="caution">
    <text evidence="1">The sequence shown here is derived from an EMBL/GenBank/DDBJ whole genome shotgun (WGS) entry which is preliminary data.</text>
</comment>
<reference evidence="1 2" key="1">
    <citation type="submission" date="2021-06" db="EMBL/GenBank/DDBJ databases">
        <authorList>
            <person name="Palmer J.M."/>
        </authorList>
    </citation>
    <scope>NUCLEOTIDE SEQUENCE [LARGE SCALE GENOMIC DNA]</scope>
    <source>
        <strain evidence="1 2">GA_2019</strain>
        <tissue evidence="1">Muscle</tissue>
    </source>
</reference>
<evidence type="ECO:0000313" key="1">
    <source>
        <dbReference type="EMBL" id="MEQ2185368.1"/>
    </source>
</evidence>
<sequence>MGSQAWPKRQGMDDGVAGLGGFGALRLTMCFRGCYCLSITGAYGCPGGDALCFSAWDCCGLLEQSLALLCVLRVLCIAGICCSRRSNSCLAPGDKLACIHPLNTNTPFSTQTLIHTLTHAHAHTCTCTHTHTHIDT</sequence>
<organism evidence="1 2">
    <name type="scientific">Goodea atripinnis</name>
    <dbReference type="NCBI Taxonomy" id="208336"/>
    <lineage>
        <taxon>Eukaryota</taxon>
        <taxon>Metazoa</taxon>
        <taxon>Chordata</taxon>
        <taxon>Craniata</taxon>
        <taxon>Vertebrata</taxon>
        <taxon>Euteleostomi</taxon>
        <taxon>Actinopterygii</taxon>
        <taxon>Neopterygii</taxon>
        <taxon>Teleostei</taxon>
        <taxon>Neoteleostei</taxon>
        <taxon>Acanthomorphata</taxon>
        <taxon>Ovalentaria</taxon>
        <taxon>Atherinomorphae</taxon>
        <taxon>Cyprinodontiformes</taxon>
        <taxon>Goodeidae</taxon>
        <taxon>Goodea</taxon>
    </lineage>
</organism>
<accession>A0ABV0PPQ6</accession>
<name>A0ABV0PPQ6_9TELE</name>
<dbReference type="Proteomes" id="UP001476798">
    <property type="component" value="Unassembled WGS sequence"/>
</dbReference>